<dbReference type="InterPro" id="IPR011009">
    <property type="entry name" value="Kinase-like_dom_sf"/>
</dbReference>
<name>A0A267E387_9PLAT</name>
<dbReference type="OrthoDB" id="73209at2759"/>
<evidence type="ECO:0000313" key="9">
    <source>
        <dbReference type="EMBL" id="PAA56023.1"/>
    </source>
</evidence>
<dbReference type="Gene3D" id="3.40.50.2300">
    <property type="match status" value="1"/>
</dbReference>
<protein>
    <recommendedName>
        <fullName evidence="8">Protein kinase domain-containing protein</fullName>
    </recommendedName>
</protein>
<dbReference type="PANTHER" id="PTHR24416">
    <property type="entry name" value="TYROSINE-PROTEIN KINASE RECEPTOR"/>
    <property type="match status" value="1"/>
</dbReference>
<dbReference type="InterPro" id="IPR001245">
    <property type="entry name" value="Ser-Thr/Tyr_kinase_cat_dom"/>
</dbReference>
<dbReference type="InterPro" id="IPR020635">
    <property type="entry name" value="Tyr_kinase_cat_dom"/>
</dbReference>
<feature type="region of interest" description="Disordered" evidence="5">
    <location>
        <begin position="1131"/>
        <end position="1177"/>
    </location>
</feature>
<dbReference type="EMBL" id="NIVC01002675">
    <property type="protein sequence ID" value="PAA56023.1"/>
    <property type="molecule type" value="Genomic_DNA"/>
</dbReference>
<dbReference type="STRING" id="282301.A0A267E387"/>
<feature type="transmembrane region" description="Helical" evidence="6">
    <location>
        <begin position="795"/>
        <end position="818"/>
    </location>
</feature>
<dbReference type="SUPFAM" id="SSF53822">
    <property type="entry name" value="Periplasmic binding protein-like I"/>
    <property type="match status" value="1"/>
</dbReference>
<dbReference type="GO" id="GO:0004714">
    <property type="term" value="F:transmembrane receptor protein tyrosine kinase activity"/>
    <property type="evidence" value="ECO:0007669"/>
    <property type="project" value="TreeGrafter"/>
</dbReference>
<feature type="domain" description="Protein kinase" evidence="8">
    <location>
        <begin position="850"/>
        <end position="1132"/>
    </location>
</feature>
<dbReference type="CDD" id="cd00192">
    <property type="entry name" value="PTKc"/>
    <property type="match status" value="1"/>
</dbReference>
<dbReference type="Pfam" id="PF01094">
    <property type="entry name" value="ANF_receptor"/>
    <property type="match status" value="1"/>
</dbReference>
<keyword evidence="3 6" id="KW-1133">Transmembrane helix</keyword>
<evidence type="ECO:0000256" key="2">
    <source>
        <dbReference type="ARBA" id="ARBA00022692"/>
    </source>
</evidence>
<feature type="signal peptide" evidence="7">
    <location>
        <begin position="1"/>
        <end position="38"/>
    </location>
</feature>
<dbReference type="SMART" id="SM00219">
    <property type="entry name" value="TyrKc"/>
    <property type="match status" value="1"/>
</dbReference>
<evidence type="ECO:0000256" key="6">
    <source>
        <dbReference type="SAM" id="Phobius"/>
    </source>
</evidence>
<keyword evidence="2 6" id="KW-0812">Transmembrane</keyword>
<dbReference type="InterPro" id="IPR028082">
    <property type="entry name" value="Peripla_BP_I"/>
</dbReference>
<dbReference type="PANTHER" id="PTHR24416:SF489">
    <property type="entry name" value="PROTEIN KINASE DOMAIN-CONTAINING PROTEIN"/>
    <property type="match status" value="1"/>
</dbReference>
<feature type="compositionally biased region" description="Gly residues" evidence="5">
    <location>
        <begin position="1205"/>
        <end position="1217"/>
    </location>
</feature>
<feature type="region of interest" description="Disordered" evidence="5">
    <location>
        <begin position="1204"/>
        <end position="1223"/>
    </location>
</feature>
<evidence type="ECO:0000256" key="5">
    <source>
        <dbReference type="SAM" id="MobiDB-lite"/>
    </source>
</evidence>
<dbReference type="Gene3D" id="3.30.200.20">
    <property type="entry name" value="Phosphorylase Kinase, domain 1"/>
    <property type="match status" value="1"/>
</dbReference>
<feature type="compositionally biased region" description="Low complexity" evidence="5">
    <location>
        <begin position="1167"/>
        <end position="1177"/>
    </location>
</feature>
<accession>A0A267E387</accession>
<keyword evidence="7" id="KW-0732">Signal</keyword>
<dbReference type="GO" id="GO:0005886">
    <property type="term" value="C:plasma membrane"/>
    <property type="evidence" value="ECO:0007669"/>
    <property type="project" value="TreeGrafter"/>
</dbReference>
<gene>
    <name evidence="9" type="ORF">BOX15_Mlig004402g3</name>
</gene>
<evidence type="ECO:0000256" key="1">
    <source>
        <dbReference type="ARBA" id="ARBA00004370"/>
    </source>
</evidence>
<keyword evidence="4 6" id="KW-0472">Membrane</keyword>
<comment type="subcellular location">
    <subcellularLocation>
        <location evidence="1">Membrane</location>
    </subcellularLocation>
</comment>
<dbReference type="PROSITE" id="PS00109">
    <property type="entry name" value="PROTEIN_KINASE_TYR"/>
    <property type="match status" value="1"/>
</dbReference>
<evidence type="ECO:0000256" key="7">
    <source>
        <dbReference type="SAM" id="SignalP"/>
    </source>
</evidence>
<dbReference type="Pfam" id="PF07714">
    <property type="entry name" value="PK_Tyr_Ser-Thr"/>
    <property type="match status" value="1"/>
</dbReference>
<organism evidence="9 10">
    <name type="scientific">Macrostomum lignano</name>
    <dbReference type="NCBI Taxonomy" id="282301"/>
    <lineage>
        <taxon>Eukaryota</taxon>
        <taxon>Metazoa</taxon>
        <taxon>Spiralia</taxon>
        <taxon>Lophotrochozoa</taxon>
        <taxon>Platyhelminthes</taxon>
        <taxon>Rhabditophora</taxon>
        <taxon>Macrostomorpha</taxon>
        <taxon>Macrostomida</taxon>
        <taxon>Macrostomidae</taxon>
        <taxon>Macrostomum</taxon>
    </lineage>
</organism>
<feature type="chain" id="PRO_5011995112" description="Protein kinase domain-containing protein" evidence="7">
    <location>
        <begin position="39"/>
        <end position="1284"/>
    </location>
</feature>
<dbReference type="Gene3D" id="1.10.510.10">
    <property type="entry name" value="Transferase(Phosphotransferase) domain 1"/>
    <property type="match status" value="1"/>
</dbReference>
<sequence>MRNDCYRHCSCSKMSSLIAILLIQLLLLLPFASPSVRPLPPPLQPVCNFHLDSRINSYVSSRARYLFNSTADEADVPITIVAPGPGALGLGAEVLGIVLREIFRYDSTTILPYDYPCKFPYACLIRLDLAQPVWGNHYIDSGFLYRDRQHYIYSSLGRPHCPLNSLEHDFILNPTYIQRLKDSCDSGSTLPSRLTESGGYAHVSGIGSQQKKLLLTNLAARDPELRAFLTSFSLPDPAALSPGASLCEFTLKELLKQRNQTATAAAPKGYWSVPQLNESAYLQPLRLALMWPNGSKLYDNQVLHWARRTVAQLNGDPINPEDAAPLPNATTVPSTPYEALRNDSIRLRRAGLRLSLESRGLDCNKADALQFFADSVCPGQRRGRANGPLLGLLAATCSDTVQPIAELSTEMRSVVISPTVESTIYNDPTAYPYFFRTIPSLDAYAEVVTQFLKRHNWPDVALLSSGKLFLRREQFEGKKNGLTVCFEDVVSEESLTLKQAKDNLENAKKKRCQMFVMDYLRRGTCLYLCAAYKHNMLPKNNYMFILSDSARNIFNYTVFCANTGAMQDNNNTDGCTETNLREVADGHLIVRQVPRELTKPGTEAARPVIESKSLMVDYFQYYTQQAILLVTRAVTKLAEDQPSAVYNLNSPSVAARFKAALETTTFASDNSLLMIDSRHDIGRGAINVILRRYNQFKNTTKSFFDSVRMDKFEELRTIKKISRGEQFMKTQVLDGFVWQRLPNGRVEVKHRFKPTATVRYATENELFIQLLREPYSCNQGLLSALRTGMRCSESIVALGCLVFFIILLALMLLFFVLLRHYRQREYQLRAQPFQLLRDQLVKYELDRSLVVLNRKMGAGYFGTVYGGEVNLAGRVSGEVSAWTSCVIKVANDENKQESVVQLLKEAVSLTSVQHENVIRLLGVCTEVSPYYILMEMCLHGDLKGFLMARRTQALSMPAAPETSPEALTRYALDIACGVEYLHSRHFVHRDLALRNCLINEYFQVKIGDFGLARTVKDYYRTQTQKMVPVRWMPPEAIQYYFFTVHSDVWAYAVVLYELVTFGKYPFEELSQQQVMAQVNHGETLLSRFPAGATPVLHAIVSRCWQFEPKERPTMSELVAVLRENPECVTPCLDEAPPMQPPEELDRAGGGDPLRTVGRQPSGGAGARDGLSSLSGSSRQLNGMSVNSSFSNSIALVAASLLNSGPSGGGGGSGSGGGGKRDRAKTRVFAARTAAEATAASRRGSRLKPDPHSSGSAPPGACEGGGGDSDSLTNSLAALTHSVLD</sequence>
<evidence type="ECO:0000313" key="10">
    <source>
        <dbReference type="Proteomes" id="UP000215902"/>
    </source>
</evidence>
<feature type="compositionally biased region" description="Low complexity" evidence="5">
    <location>
        <begin position="1229"/>
        <end position="1241"/>
    </location>
</feature>
<dbReference type="GO" id="GO:0007169">
    <property type="term" value="P:cell surface receptor protein tyrosine kinase signaling pathway"/>
    <property type="evidence" value="ECO:0007669"/>
    <property type="project" value="TreeGrafter"/>
</dbReference>
<dbReference type="InterPro" id="IPR050122">
    <property type="entry name" value="RTK"/>
</dbReference>
<comment type="caution">
    <text evidence="9">The sequence shown here is derived from an EMBL/GenBank/DDBJ whole genome shotgun (WGS) entry which is preliminary data.</text>
</comment>
<dbReference type="InterPro" id="IPR008266">
    <property type="entry name" value="Tyr_kinase_AS"/>
</dbReference>
<dbReference type="GO" id="GO:0005524">
    <property type="term" value="F:ATP binding"/>
    <property type="evidence" value="ECO:0007669"/>
    <property type="project" value="InterPro"/>
</dbReference>
<dbReference type="InterPro" id="IPR000719">
    <property type="entry name" value="Prot_kinase_dom"/>
</dbReference>
<evidence type="ECO:0000256" key="3">
    <source>
        <dbReference type="ARBA" id="ARBA00022989"/>
    </source>
</evidence>
<dbReference type="PRINTS" id="PR00109">
    <property type="entry name" value="TYRKINASE"/>
</dbReference>
<keyword evidence="10" id="KW-1185">Reference proteome</keyword>
<evidence type="ECO:0000259" key="8">
    <source>
        <dbReference type="PROSITE" id="PS50011"/>
    </source>
</evidence>
<dbReference type="InterPro" id="IPR001828">
    <property type="entry name" value="ANF_lig-bd_rcpt"/>
</dbReference>
<dbReference type="GO" id="GO:0043235">
    <property type="term" value="C:receptor complex"/>
    <property type="evidence" value="ECO:0007669"/>
    <property type="project" value="TreeGrafter"/>
</dbReference>
<dbReference type="Proteomes" id="UP000215902">
    <property type="component" value="Unassembled WGS sequence"/>
</dbReference>
<proteinExistence type="predicted"/>
<feature type="region of interest" description="Disordered" evidence="5">
    <location>
        <begin position="1228"/>
        <end position="1284"/>
    </location>
</feature>
<dbReference type="SUPFAM" id="SSF56112">
    <property type="entry name" value="Protein kinase-like (PK-like)"/>
    <property type="match status" value="1"/>
</dbReference>
<reference evidence="9 10" key="1">
    <citation type="submission" date="2017-06" db="EMBL/GenBank/DDBJ databases">
        <title>A platform for efficient transgenesis in Macrostomum lignano, a flatworm model organism for stem cell research.</title>
        <authorList>
            <person name="Berezikov E."/>
        </authorList>
    </citation>
    <scope>NUCLEOTIDE SEQUENCE [LARGE SCALE GENOMIC DNA]</scope>
    <source>
        <strain evidence="9">DV1</strain>
        <tissue evidence="9">Whole organism</tissue>
    </source>
</reference>
<dbReference type="PROSITE" id="PS50011">
    <property type="entry name" value="PROTEIN_KINASE_DOM"/>
    <property type="match status" value="1"/>
</dbReference>
<evidence type="ECO:0000256" key="4">
    <source>
        <dbReference type="ARBA" id="ARBA00023136"/>
    </source>
</evidence>